<dbReference type="EMBL" id="VSSR01000169">
    <property type="protein sequence ID" value="TYL69757.1"/>
    <property type="molecule type" value="Genomic_DNA"/>
</dbReference>
<protein>
    <submittedName>
        <fullName evidence="3">Group II intron reverse transcriptase/maturase</fullName>
    </submittedName>
</protein>
<keyword evidence="3" id="KW-0808">Transferase</keyword>
<reference evidence="3 4" key="1">
    <citation type="submission" date="2019-08" db="EMBL/GenBank/DDBJ databases">
        <title>Bradyrhizobium hipponensis sp. nov., a rhizobium isolated from a Lupinus angustifolius root nodule in Tunisia.</title>
        <authorList>
            <person name="Off K."/>
            <person name="Rejili M."/>
            <person name="Mars M."/>
            <person name="Brachmann A."/>
            <person name="Marin M."/>
        </authorList>
    </citation>
    <scope>NUCLEOTIDE SEQUENCE [LARGE SCALE GENOMIC DNA]</scope>
    <source>
        <strain evidence="3 4">CTAW11</strain>
    </source>
</reference>
<dbReference type="InterPro" id="IPR043502">
    <property type="entry name" value="DNA/RNA_pol_sf"/>
</dbReference>
<dbReference type="GO" id="GO:0003964">
    <property type="term" value="F:RNA-directed DNA polymerase activity"/>
    <property type="evidence" value="ECO:0007669"/>
    <property type="project" value="UniProtKB-KW"/>
</dbReference>
<gene>
    <name evidence="3" type="ORF">FXB38_42365</name>
</gene>
<feature type="domain" description="Reverse transcriptase" evidence="2">
    <location>
        <begin position="68"/>
        <end position="143"/>
    </location>
</feature>
<dbReference type="PANTHER" id="PTHR34047">
    <property type="entry name" value="NUCLEAR INTRON MATURASE 1, MITOCHONDRIAL-RELATED"/>
    <property type="match status" value="1"/>
</dbReference>
<evidence type="ECO:0000259" key="2">
    <source>
        <dbReference type="Pfam" id="PF00078"/>
    </source>
</evidence>
<evidence type="ECO:0000313" key="4">
    <source>
        <dbReference type="Proteomes" id="UP000324853"/>
    </source>
</evidence>
<dbReference type="Proteomes" id="UP000324853">
    <property type="component" value="Unassembled WGS sequence"/>
</dbReference>
<dbReference type="AlphaFoldDB" id="A0A5S4VSP5"/>
<dbReference type="SUPFAM" id="SSF56672">
    <property type="entry name" value="DNA/RNA polymerases"/>
    <property type="match status" value="1"/>
</dbReference>
<keyword evidence="4" id="KW-1185">Reference proteome</keyword>
<dbReference type="InterPro" id="IPR000477">
    <property type="entry name" value="RT_dom"/>
</dbReference>
<dbReference type="PANTHER" id="PTHR34047:SF3">
    <property type="entry name" value="BLR2052 PROTEIN"/>
    <property type="match status" value="1"/>
</dbReference>
<dbReference type="Pfam" id="PF00078">
    <property type="entry name" value="RVT_1"/>
    <property type="match status" value="1"/>
</dbReference>
<comment type="similarity">
    <text evidence="1">Belongs to the bacterial reverse transcriptase family.</text>
</comment>
<keyword evidence="3" id="KW-0548">Nucleotidyltransferase</keyword>
<proteinExistence type="inferred from homology"/>
<name>A0A5S4VSP5_9BRAD</name>
<accession>A0A5S4VSP5</accession>
<evidence type="ECO:0000256" key="1">
    <source>
        <dbReference type="ARBA" id="ARBA00034120"/>
    </source>
</evidence>
<comment type="caution">
    <text evidence="3">The sequence shown here is derived from an EMBL/GenBank/DDBJ whole genome shotgun (WGS) entry which is preliminary data.</text>
</comment>
<sequence>MDKARPFNISKREVWLAYKRVRENRGAAGVDDQTIAEFEKDLSNNLYRLWNRMSSGSYMPPPVRRVDIPKGDGRGTRSLGIPTVSDRIAQMVVKRYLEPVLEPVFHDDSFGYRPGRSAHDALAAARQRCWRFDWVLDLDIKGFLDVASYY</sequence>
<dbReference type="InterPro" id="IPR051083">
    <property type="entry name" value="GrpII_Intron_Splice-Mob/Def"/>
</dbReference>
<keyword evidence="3" id="KW-0695">RNA-directed DNA polymerase</keyword>
<evidence type="ECO:0000313" key="3">
    <source>
        <dbReference type="EMBL" id="TYL69757.1"/>
    </source>
</evidence>
<dbReference type="CDD" id="cd01651">
    <property type="entry name" value="RT_G2_intron"/>
    <property type="match status" value="1"/>
</dbReference>
<organism evidence="3 4">
    <name type="scientific">Bradyrhizobium cytisi</name>
    <dbReference type="NCBI Taxonomy" id="515489"/>
    <lineage>
        <taxon>Bacteria</taxon>
        <taxon>Pseudomonadati</taxon>
        <taxon>Pseudomonadota</taxon>
        <taxon>Alphaproteobacteria</taxon>
        <taxon>Hyphomicrobiales</taxon>
        <taxon>Nitrobacteraceae</taxon>
        <taxon>Bradyrhizobium</taxon>
    </lineage>
</organism>
<feature type="non-terminal residue" evidence="3">
    <location>
        <position position="150"/>
    </location>
</feature>